<evidence type="ECO:0000313" key="1">
    <source>
        <dbReference type="EMBL" id="GIY69301.1"/>
    </source>
</evidence>
<dbReference type="Proteomes" id="UP001054945">
    <property type="component" value="Unassembled WGS sequence"/>
</dbReference>
<sequence length="104" mass="12015">MTLLFRIQAEHVISRMRIKLTCHSERVPSYAISWKALQIHSLTVFIKSMTVLLVTRVGSLSNSERERLHFRNVPFNVIKDHAWKKIKGHVGIVDRTALLLLLSL</sequence>
<gene>
    <name evidence="1" type="ORF">CEXT_343271</name>
</gene>
<protein>
    <submittedName>
        <fullName evidence="1">Uncharacterized protein</fullName>
    </submittedName>
</protein>
<keyword evidence="2" id="KW-1185">Reference proteome</keyword>
<comment type="caution">
    <text evidence="1">The sequence shown here is derived from an EMBL/GenBank/DDBJ whole genome shotgun (WGS) entry which is preliminary data.</text>
</comment>
<organism evidence="1 2">
    <name type="scientific">Caerostris extrusa</name>
    <name type="common">Bark spider</name>
    <name type="synonym">Caerostris bankana</name>
    <dbReference type="NCBI Taxonomy" id="172846"/>
    <lineage>
        <taxon>Eukaryota</taxon>
        <taxon>Metazoa</taxon>
        <taxon>Ecdysozoa</taxon>
        <taxon>Arthropoda</taxon>
        <taxon>Chelicerata</taxon>
        <taxon>Arachnida</taxon>
        <taxon>Araneae</taxon>
        <taxon>Araneomorphae</taxon>
        <taxon>Entelegynae</taxon>
        <taxon>Araneoidea</taxon>
        <taxon>Araneidae</taxon>
        <taxon>Caerostris</taxon>
    </lineage>
</organism>
<reference evidence="1 2" key="1">
    <citation type="submission" date="2021-06" db="EMBL/GenBank/DDBJ databases">
        <title>Caerostris extrusa draft genome.</title>
        <authorList>
            <person name="Kono N."/>
            <person name="Arakawa K."/>
        </authorList>
    </citation>
    <scope>NUCLEOTIDE SEQUENCE [LARGE SCALE GENOMIC DNA]</scope>
</reference>
<proteinExistence type="predicted"/>
<dbReference type="AlphaFoldDB" id="A0AAV4VHF2"/>
<name>A0AAV4VHF2_CAEEX</name>
<dbReference type="EMBL" id="BPLR01014518">
    <property type="protein sequence ID" value="GIY69301.1"/>
    <property type="molecule type" value="Genomic_DNA"/>
</dbReference>
<accession>A0AAV4VHF2</accession>
<evidence type="ECO:0000313" key="2">
    <source>
        <dbReference type="Proteomes" id="UP001054945"/>
    </source>
</evidence>